<gene>
    <name evidence="1" type="ORF">SAMN05216469_102253</name>
</gene>
<name>A0A1H7GT32_RUMAL</name>
<dbReference type="Proteomes" id="UP000186015">
    <property type="component" value="Unassembled WGS sequence"/>
</dbReference>
<dbReference type="AlphaFoldDB" id="A0A1H7GT32"/>
<proteinExistence type="predicted"/>
<organism evidence="1 2">
    <name type="scientific">Ruminococcus albus</name>
    <dbReference type="NCBI Taxonomy" id="1264"/>
    <lineage>
        <taxon>Bacteria</taxon>
        <taxon>Bacillati</taxon>
        <taxon>Bacillota</taxon>
        <taxon>Clostridia</taxon>
        <taxon>Eubacteriales</taxon>
        <taxon>Oscillospiraceae</taxon>
        <taxon>Ruminococcus</taxon>
    </lineage>
</organism>
<dbReference type="EMBL" id="FOAT01000002">
    <property type="protein sequence ID" value="SEK41248.1"/>
    <property type="molecule type" value="Genomic_DNA"/>
</dbReference>
<reference evidence="1 2" key="1">
    <citation type="submission" date="2016-10" db="EMBL/GenBank/DDBJ databases">
        <authorList>
            <person name="de Groot N.N."/>
        </authorList>
    </citation>
    <scope>NUCLEOTIDE SEQUENCE [LARGE SCALE GENOMIC DNA]</scope>
    <source>
        <strain evidence="1 2">KH2T6</strain>
    </source>
</reference>
<evidence type="ECO:0000313" key="2">
    <source>
        <dbReference type="Proteomes" id="UP000186015"/>
    </source>
</evidence>
<protein>
    <submittedName>
        <fullName evidence="1">Uncharacterized protein</fullName>
    </submittedName>
</protein>
<sequence>MDCQIRGDSKLFIELAETIPDERRGVDVEVTFKLEDGDEFTDTGTFYCHEIEETNETEAFTSVSFSRFADPYKITEIQINGGTLWRI</sequence>
<evidence type="ECO:0000313" key="1">
    <source>
        <dbReference type="EMBL" id="SEK41248.1"/>
    </source>
</evidence>
<accession>A0A1H7GT32</accession>
<dbReference type="RefSeq" id="WP_074829602.1">
    <property type="nucleotide sequence ID" value="NZ_FOAT01000002.1"/>
</dbReference>